<feature type="region of interest" description="Disordered" evidence="1">
    <location>
        <begin position="1"/>
        <end position="47"/>
    </location>
</feature>
<protein>
    <submittedName>
        <fullName evidence="2">Uncharacterized protein</fullName>
    </submittedName>
</protein>
<sequence length="62" mass="6942">MRDQGENSQPLNQLRWPERSKGRNLSLNERDPSVCRNSDRSVGGGERMTMGFGLMIAAVYDG</sequence>
<feature type="compositionally biased region" description="Basic and acidic residues" evidence="1">
    <location>
        <begin position="28"/>
        <end position="39"/>
    </location>
</feature>
<name>B9R9S9_RICCO</name>
<keyword evidence="3" id="KW-1185">Reference proteome</keyword>
<reference evidence="3" key="1">
    <citation type="journal article" date="2010" name="Nat. Biotechnol.">
        <title>Draft genome sequence of the oilseed species Ricinus communis.</title>
        <authorList>
            <person name="Chan A.P."/>
            <person name="Crabtree J."/>
            <person name="Zhao Q."/>
            <person name="Lorenzi H."/>
            <person name="Orvis J."/>
            <person name="Puiu D."/>
            <person name="Melake-Berhan A."/>
            <person name="Jones K.M."/>
            <person name="Redman J."/>
            <person name="Chen G."/>
            <person name="Cahoon E.B."/>
            <person name="Gedil M."/>
            <person name="Stanke M."/>
            <person name="Haas B.J."/>
            <person name="Wortman J.R."/>
            <person name="Fraser-Liggett C.M."/>
            <person name="Ravel J."/>
            <person name="Rabinowicz P.D."/>
        </authorList>
    </citation>
    <scope>NUCLEOTIDE SEQUENCE [LARGE SCALE GENOMIC DNA]</scope>
    <source>
        <strain evidence="3">cv. Hale</strain>
    </source>
</reference>
<feature type="compositionally biased region" description="Polar residues" evidence="1">
    <location>
        <begin position="1"/>
        <end position="12"/>
    </location>
</feature>
<evidence type="ECO:0000256" key="1">
    <source>
        <dbReference type="SAM" id="MobiDB-lite"/>
    </source>
</evidence>
<evidence type="ECO:0000313" key="2">
    <source>
        <dbReference type="EMBL" id="EEF51556.1"/>
    </source>
</evidence>
<dbReference type="Proteomes" id="UP000008311">
    <property type="component" value="Unassembled WGS sequence"/>
</dbReference>
<gene>
    <name evidence="2" type="ORF">RCOM_1500430</name>
</gene>
<dbReference type="AlphaFoldDB" id="B9R9S9"/>
<dbReference type="EMBL" id="EQ973773">
    <property type="protein sequence ID" value="EEF51556.1"/>
    <property type="molecule type" value="Genomic_DNA"/>
</dbReference>
<dbReference type="InParanoid" id="B9R9S9"/>
<accession>B9R9S9</accession>
<organism evidence="2 3">
    <name type="scientific">Ricinus communis</name>
    <name type="common">Castor bean</name>
    <dbReference type="NCBI Taxonomy" id="3988"/>
    <lineage>
        <taxon>Eukaryota</taxon>
        <taxon>Viridiplantae</taxon>
        <taxon>Streptophyta</taxon>
        <taxon>Embryophyta</taxon>
        <taxon>Tracheophyta</taxon>
        <taxon>Spermatophyta</taxon>
        <taxon>Magnoliopsida</taxon>
        <taxon>eudicotyledons</taxon>
        <taxon>Gunneridae</taxon>
        <taxon>Pentapetalae</taxon>
        <taxon>rosids</taxon>
        <taxon>fabids</taxon>
        <taxon>Malpighiales</taxon>
        <taxon>Euphorbiaceae</taxon>
        <taxon>Acalyphoideae</taxon>
        <taxon>Acalypheae</taxon>
        <taxon>Ricinus</taxon>
    </lineage>
</organism>
<evidence type="ECO:0000313" key="3">
    <source>
        <dbReference type="Proteomes" id="UP000008311"/>
    </source>
</evidence>
<proteinExistence type="predicted"/>